<sequence length="389" mass="42938">MVWLGYFPEHGKNLAMTFIWKGKGDLSQGDSYRPIGMSSRLTKYLEMLMVALISRFEKALPPNCDVARRLAFSYGYAEGKDTSMAVQKASEIMKQMDDEGKTVIALSLDMRGAFNNARHDVICTTVEDMCGSPVSYNLVSSYLQRRRCFYKGKMRLSMSFKRTLFVEPHKEGLLDSLAQHLPALGLNISEEKSVLLGTTLRGSWPMAWRAGMTACESRFLIQEYSRTPATDDNDGDTTRIGAGYYSDSDIIGYGRVRLPHSAKIAQAEALAILEAMKKAIETGGYSAILIASDSQAVLKSLLSRRRFIWVRGHAGLTGNSIADGMARSGSIVGTPRTVPIPGMPSEGSWNGAEKDSITLLLPNASESYQQFWKVGQKDGYLASYLLLMP</sequence>
<accession>C5LF36</accession>
<dbReference type="OrthoDB" id="6778504at2759"/>
<keyword evidence="2" id="KW-1185">Reference proteome</keyword>
<dbReference type="SUPFAM" id="SSF53098">
    <property type="entry name" value="Ribonuclease H-like"/>
    <property type="match status" value="1"/>
</dbReference>
<dbReference type="RefSeq" id="XP_002772858.1">
    <property type="nucleotide sequence ID" value="XM_002772812.1"/>
</dbReference>
<dbReference type="EMBL" id="GG681406">
    <property type="protein sequence ID" value="EER04674.1"/>
    <property type="molecule type" value="Genomic_DNA"/>
</dbReference>
<proteinExistence type="predicted"/>
<dbReference type="InterPro" id="IPR012337">
    <property type="entry name" value="RNaseH-like_sf"/>
</dbReference>
<evidence type="ECO:0000313" key="1">
    <source>
        <dbReference type="EMBL" id="EER04674.1"/>
    </source>
</evidence>
<dbReference type="AlphaFoldDB" id="C5LF36"/>
<dbReference type="InParanoid" id="C5LF36"/>
<dbReference type="GeneID" id="9037806"/>
<dbReference type="Proteomes" id="UP000007800">
    <property type="component" value="Unassembled WGS sequence"/>
</dbReference>
<reference evidence="1 2" key="1">
    <citation type="submission" date="2008-07" db="EMBL/GenBank/DDBJ databases">
        <authorList>
            <person name="El-Sayed N."/>
            <person name="Caler E."/>
            <person name="Inman J."/>
            <person name="Amedeo P."/>
            <person name="Hass B."/>
            <person name="Wortman J."/>
        </authorList>
    </citation>
    <scope>NUCLEOTIDE SEQUENCE [LARGE SCALE GENOMIC DNA]</scope>
    <source>
        <strain evidence="2">ATCC 50983 / TXsc</strain>
    </source>
</reference>
<evidence type="ECO:0000313" key="2">
    <source>
        <dbReference type="Proteomes" id="UP000007800"/>
    </source>
</evidence>
<organism evidence="2">
    <name type="scientific">Perkinsus marinus (strain ATCC 50983 / TXsc)</name>
    <dbReference type="NCBI Taxonomy" id="423536"/>
    <lineage>
        <taxon>Eukaryota</taxon>
        <taxon>Sar</taxon>
        <taxon>Alveolata</taxon>
        <taxon>Perkinsozoa</taxon>
        <taxon>Perkinsea</taxon>
        <taxon>Perkinsida</taxon>
        <taxon>Perkinsidae</taxon>
        <taxon>Perkinsus</taxon>
    </lineage>
</organism>
<gene>
    <name evidence="1" type="ORF">Pmar_PMAR013374</name>
</gene>
<protein>
    <submittedName>
        <fullName evidence="1">Uncharacterized protein</fullName>
    </submittedName>
</protein>
<dbReference type="InterPro" id="IPR036397">
    <property type="entry name" value="RNaseH_sf"/>
</dbReference>
<dbReference type="GO" id="GO:0003676">
    <property type="term" value="F:nucleic acid binding"/>
    <property type="evidence" value="ECO:0007669"/>
    <property type="project" value="InterPro"/>
</dbReference>
<dbReference type="Gene3D" id="3.30.420.10">
    <property type="entry name" value="Ribonuclease H-like superfamily/Ribonuclease H"/>
    <property type="match status" value="1"/>
</dbReference>
<name>C5LF36_PERM5</name>